<dbReference type="InterPro" id="IPR001401">
    <property type="entry name" value="Dynamin_GTPase"/>
</dbReference>
<dbReference type="PANTHER" id="PTHR11566">
    <property type="entry name" value="DYNAMIN"/>
    <property type="match status" value="1"/>
</dbReference>
<evidence type="ECO:0000313" key="7">
    <source>
        <dbReference type="Proteomes" id="UP000054565"/>
    </source>
</evidence>
<dbReference type="InterPro" id="IPR000375">
    <property type="entry name" value="Dynamin_stalk"/>
</dbReference>
<dbReference type="EMBL" id="DS028099">
    <property type="protein sequence ID" value="KMP09360.1"/>
    <property type="molecule type" value="Genomic_DNA"/>
</dbReference>
<dbReference type="AlphaFoldDB" id="A0A0J6YNS2"/>
<feature type="region of interest" description="Disordered" evidence="3">
    <location>
        <begin position="735"/>
        <end position="754"/>
    </location>
</feature>
<feature type="region of interest" description="Disordered" evidence="3">
    <location>
        <begin position="893"/>
        <end position="937"/>
    </location>
</feature>
<evidence type="ECO:0000256" key="1">
    <source>
        <dbReference type="ARBA" id="ARBA00022741"/>
    </source>
</evidence>
<dbReference type="GO" id="GO:0016020">
    <property type="term" value="C:membrane"/>
    <property type="evidence" value="ECO:0007669"/>
    <property type="project" value="TreeGrafter"/>
</dbReference>
<dbReference type="SMART" id="SM00053">
    <property type="entry name" value="DYNc"/>
    <property type="match status" value="1"/>
</dbReference>
<dbReference type="Pfam" id="PF01031">
    <property type="entry name" value="Dynamin_M"/>
    <property type="match status" value="1"/>
</dbReference>
<dbReference type="InterPro" id="IPR022812">
    <property type="entry name" value="Dynamin"/>
</dbReference>
<dbReference type="GO" id="GO:0048312">
    <property type="term" value="P:intracellular distribution of mitochondria"/>
    <property type="evidence" value="ECO:0007669"/>
    <property type="project" value="TreeGrafter"/>
</dbReference>
<feature type="compositionally biased region" description="Basic and acidic residues" evidence="3">
    <location>
        <begin position="424"/>
        <end position="436"/>
    </location>
</feature>
<dbReference type="OrthoDB" id="415706at2759"/>
<dbReference type="GO" id="GO:0000266">
    <property type="term" value="P:mitochondrial fission"/>
    <property type="evidence" value="ECO:0007669"/>
    <property type="project" value="TreeGrafter"/>
</dbReference>
<dbReference type="GO" id="GO:0008017">
    <property type="term" value="F:microtubule binding"/>
    <property type="evidence" value="ECO:0007669"/>
    <property type="project" value="TreeGrafter"/>
</dbReference>
<dbReference type="GO" id="GO:0016559">
    <property type="term" value="P:peroxisome fission"/>
    <property type="evidence" value="ECO:0007669"/>
    <property type="project" value="TreeGrafter"/>
</dbReference>
<dbReference type="InterPro" id="IPR030381">
    <property type="entry name" value="G_DYNAMIN_dom"/>
</dbReference>
<evidence type="ECO:0000313" key="6">
    <source>
        <dbReference type="EMBL" id="KMP09360.1"/>
    </source>
</evidence>
<dbReference type="PANTHER" id="PTHR11566:SF149">
    <property type="entry name" value="GTPASE, PUTATIVE (AFU_ORTHOLOGUE AFUA_6G11890)-RELATED"/>
    <property type="match status" value="1"/>
</dbReference>
<dbReference type="CDD" id="cd08771">
    <property type="entry name" value="DLP_1"/>
    <property type="match status" value="1"/>
</dbReference>
<dbReference type="InterPro" id="IPR020850">
    <property type="entry name" value="GED_dom"/>
</dbReference>
<dbReference type="PRINTS" id="PR00195">
    <property type="entry name" value="DYNAMIN"/>
</dbReference>
<dbReference type="FunFam" id="3.40.50.300:FF:001425">
    <property type="entry name" value="Dynamin GTPase, putative"/>
    <property type="match status" value="1"/>
</dbReference>
<feature type="domain" description="Dynamin-type G" evidence="5">
    <location>
        <begin position="36"/>
        <end position="324"/>
    </location>
</feature>
<dbReference type="GO" id="GO:0006897">
    <property type="term" value="P:endocytosis"/>
    <property type="evidence" value="ECO:0007669"/>
    <property type="project" value="TreeGrafter"/>
</dbReference>
<keyword evidence="2" id="KW-0342">GTP-binding</keyword>
<dbReference type="PROSITE" id="PS51388">
    <property type="entry name" value="GED"/>
    <property type="match status" value="1"/>
</dbReference>
<dbReference type="InterPro" id="IPR045063">
    <property type="entry name" value="Dynamin_N"/>
</dbReference>
<reference evidence="7" key="1">
    <citation type="journal article" date="2010" name="Genome Res.">
        <title>Population genomic sequencing of Coccidioides fungi reveals recent hybridization and transposon control.</title>
        <authorList>
            <person name="Neafsey D.E."/>
            <person name="Barker B.M."/>
            <person name="Sharpton T.J."/>
            <person name="Stajich J.E."/>
            <person name="Park D.J."/>
            <person name="Whiston E."/>
            <person name="Hung C.-Y."/>
            <person name="McMahan C."/>
            <person name="White J."/>
            <person name="Sykes S."/>
            <person name="Heiman D."/>
            <person name="Young S."/>
            <person name="Zeng Q."/>
            <person name="Abouelleil A."/>
            <person name="Aftuck L."/>
            <person name="Bessette D."/>
            <person name="Brown A."/>
            <person name="FitzGerald M."/>
            <person name="Lui A."/>
            <person name="Macdonald J.P."/>
            <person name="Priest M."/>
            <person name="Orbach M.J."/>
            <person name="Galgiani J.N."/>
            <person name="Kirkland T.N."/>
            <person name="Cole G.T."/>
            <person name="Birren B.W."/>
            <person name="Henn M.R."/>
            <person name="Taylor J.W."/>
            <person name="Rounsley S.D."/>
        </authorList>
    </citation>
    <scope>NUCLEOTIDE SEQUENCE [LARGE SCALE GENOMIC DNA]</scope>
    <source>
        <strain evidence="7">RMSCC 2394</strain>
    </source>
</reference>
<gene>
    <name evidence="6" type="ORF">CIRG_09530</name>
</gene>
<dbReference type="SUPFAM" id="SSF52540">
    <property type="entry name" value="P-loop containing nucleoside triphosphate hydrolases"/>
    <property type="match status" value="1"/>
</dbReference>
<protein>
    <submittedName>
        <fullName evidence="6">Interferon-induced GTP-binding protein Mx</fullName>
    </submittedName>
</protein>
<feature type="region of interest" description="Disordered" evidence="3">
    <location>
        <begin position="424"/>
        <end position="445"/>
    </location>
</feature>
<dbReference type="Proteomes" id="UP000054565">
    <property type="component" value="Unassembled WGS sequence"/>
</dbReference>
<evidence type="ECO:0000259" key="4">
    <source>
        <dbReference type="PROSITE" id="PS51388"/>
    </source>
</evidence>
<dbReference type="STRING" id="404692.A0A0J6YNS2"/>
<dbReference type="GO" id="GO:0003924">
    <property type="term" value="F:GTPase activity"/>
    <property type="evidence" value="ECO:0007669"/>
    <property type="project" value="InterPro"/>
</dbReference>
<accession>A0A0J6YNS2</accession>
<evidence type="ECO:0000256" key="3">
    <source>
        <dbReference type="SAM" id="MobiDB-lite"/>
    </source>
</evidence>
<evidence type="ECO:0000256" key="2">
    <source>
        <dbReference type="ARBA" id="ARBA00023134"/>
    </source>
</evidence>
<feature type="domain" description="GED" evidence="4">
    <location>
        <begin position="625"/>
        <end position="716"/>
    </location>
</feature>
<name>A0A0J6YNS2_COCIT</name>
<dbReference type="GO" id="GO:0005874">
    <property type="term" value="C:microtubule"/>
    <property type="evidence" value="ECO:0007669"/>
    <property type="project" value="TreeGrafter"/>
</dbReference>
<evidence type="ECO:0000259" key="5">
    <source>
        <dbReference type="PROSITE" id="PS51718"/>
    </source>
</evidence>
<dbReference type="InterPro" id="IPR027417">
    <property type="entry name" value="P-loop_NTPase"/>
</dbReference>
<feature type="region of interest" description="Disordered" evidence="3">
    <location>
        <begin position="761"/>
        <end position="786"/>
    </location>
</feature>
<dbReference type="Gene3D" id="3.40.50.300">
    <property type="entry name" value="P-loop containing nucleotide triphosphate hydrolases"/>
    <property type="match status" value="1"/>
</dbReference>
<dbReference type="PROSITE" id="PS51718">
    <property type="entry name" value="G_DYNAMIN_2"/>
    <property type="match status" value="1"/>
</dbReference>
<proteinExistence type="predicted"/>
<keyword evidence="1" id="KW-0547">Nucleotide-binding</keyword>
<dbReference type="GO" id="GO:0005525">
    <property type="term" value="F:GTP binding"/>
    <property type="evidence" value="ECO:0007669"/>
    <property type="project" value="InterPro"/>
</dbReference>
<sequence length="937" mass="103424">MALQSFDSDALGQLQSEQSQLLDAIDELRSLHLGHLVELPQLIVCGDQSSGKSSVLEAISRVRFPAKGGVCTRFATEVILRRKPDSGIRVTIEPGPSRVDEEEKRRFRNFPTTLAPDTPLSTLIESAKECMGISSADERTAGFSDDVLKVEISGPDKPGLTLVDLPGLYHAKSKEQGAQGIPIVRNLVKSYMSNQRSLILAVISAKNEYNNQEVLDLAEKYDKKRERTLAIITKPDTLPKGSEEEQMYIDLVNNERIKLQLGWHALRNRDYDTRDISDGGRDEMEREFFSDGQWTNIPREYVGIDTLRPKLSTILLDHISRSLPSLIKDIESKICDRQAKLDQLGEERATAGQKRSYLLNVSSRFEKITSQAVNGMYVDGFFGGIYATSATSDFKRLRAVVRRLNESFAFDMMTKGCRRLIVHEDPKGGSQDRRPEIPTNSSVGKCSDSATITVADLEKEVSEMARKNRGIELPGTSNQVLVGELFRDQSKPWEGIAETYLTKVWRAIKDFTELLLLHLTEKASYRTLMSGILNPALETMKERALQKLQELVFHHKNGHPLPFDGVFLKCMDGRRQERRLALLERKLLETSPSAANDKSKAIFSFRDIQKAVSDLEEDSGNQFAAREIIDLMEVYYIMARTTFIDNVAILVTENCLITPLETIFTALTVSNMDDQEIRRLAAEPMYVQRNREQFRSDLSRLNAALKVCKHHITGTEALFDTRVNGAPNLLQVVSERREGPTHSSSTADLSKDSTARIQHKEKNSAGLVSQKPIHTPSIFDTPSSAAPSDVKTATNAVFQTNSSAPAPSTKKSDISGICMENSGATKTGALVTSKSTFPPSKSSMFSFPRDVANLGNDSPDTKEAPSGFSARHSGGFQSSGKFFGDVKTVSGPGFGSTPETGGFSFGNPVVSAAAPKPHSGFGRPREETPSTKGLGNG</sequence>
<organism evidence="6 7">
    <name type="scientific">Coccidioides immitis RMSCC 2394</name>
    <dbReference type="NCBI Taxonomy" id="404692"/>
    <lineage>
        <taxon>Eukaryota</taxon>
        <taxon>Fungi</taxon>
        <taxon>Dikarya</taxon>
        <taxon>Ascomycota</taxon>
        <taxon>Pezizomycotina</taxon>
        <taxon>Eurotiomycetes</taxon>
        <taxon>Eurotiomycetidae</taxon>
        <taxon>Onygenales</taxon>
        <taxon>Onygenaceae</taxon>
        <taxon>Coccidioides</taxon>
    </lineage>
</organism>
<dbReference type="Pfam" id="PF00350">
    <property type="entry name" value="Dynamin_N"/>
    <property type="match status" value="1"/>
</dbReference>
<dbReference type="GO" id="GO:0005739">
    <property type="term" value="C:mitochondrion"/>
    <property type="evidence" value="ECO:0007669"/>
    <property type="project" value="TreeGrafter"/>
</dbReference>